<proteinExistence type="predicted"/>
<evidence type="ECO:0000313" key="1">
    <source>
        <dbReference type="EMBL" id="CAG8585391.1"/>
    </source>
</evidence>
<evidence type="ECO:0000313" key="2">
    <source>
        <dbReference type="Proteomes" id="UP000789920"/>
    </source>
</evidence>
<protein>
    <submittedName>
        <fullName evidence="1">19405_t:CDS:1</fullName>
    </submittedName>
</protein>
<reference evidence="1" key="1">
    <citation type="submission" date="2021-06" db="EMBL/GenBank/DDBJ databases">
        <authorList>
            <person name="Kallberg Y."/>
            <person name="Tangrot J."/>
            <person name="Rosling A."/>
        </authorList>
    </citation>
    <scope>NUCLEOTIDE SEQUENCE</scope>
    <source>
        <strain evidence="1">MA461A</strain>
    </source>
</reference>
<organism evidence="1 2">
    <name type="scientific">Racocetra persica</name>
    <dbReference type="NCBI Taxonomy" id="160502"/>
    <lineage>
        <taxon>Eukaryota</taxon>
        <taxon>Fungi</taxon>
        <taxon>Fungi incertae sedis</taxon>
        <taxon>Mucoromycota</taxon>
        <taxon>Glomeromycotina</taxon>
        <taxon>Glomeromycetes</taxon>
        <taxon>Diversisporales</taxon>
        <taxon>Gigasporaceae</taxon>
        <taxon>Racocetra</taxon>
    </lineage>
</organism>
<name>A0ACA9MFK6_9GLOM</name>
<dbReference type="EMBL" id="CAJVQC010007898">
    <property type="protein sequence ID" value="CAG8585391.1"/>
    <property type="molecule type" value="Genomic_DNA"/>
</dbReference>
<gene>
    <name evidence="1" type="ORF">RPERSI_LOCUS5321</name>
</gene>
<dbReference type="Proteomes" id="UP000789920">
    <property type="component" value="Unassembled WGS sequence"/>
</dbReference>
<accession>A0ACA9MFK6</accession>
<sequence>MSDYYTTSEEEFVYIDNITSKEEEFNLLNSIEDEENNAIMLLSQEFKKMHDELSLLATAYKKQLENHYLNDEEWEVVDYVIKLLEPMLITTELLSSSLYPTISDIYLTFLGLLHYFNEYWSMLKESTMIATILDPSFKLIIFPFGDKDAAFTSLRNIMIHYKSQAPQTTTTTSTSKLTSKNKQKFFKSLLI</sequence>
<keyword evidence="2" id="KW-1185">Reference proteome</keyword>
<comment type="caution">
    <text evidence="1">The sequence shown here is derived from an EMBL/GenBank/DDBJ whole genome shotgun (WGS) entry which is preliminary data.</text>
</comment>